<dbReference type="Proteomes" id="UP001347146">
    <property type="component" value="Unassembled WGS sequence"/>
</dbReference>
<dbReference type="EMBL" id="JAZDUF010000002">
    <property type="protein sequence ID" value="MEE3850644.1"/>
    <property type="molecule type" value="Genomic_DNA"/>
</dbReference>
<feature type="domain" description="IraD/Gp25-like" evidence="1">
    <location>
        <begin position="33"/>
        <end position="120"/>
    </location>
</feature>
<dbReference type="SUPFAM" id="SSF160719">
    <property type="entry name" value="gpW/gp25-like"/>
    <property type="match status" value="1"/>
</dbReference>
<gene>
    <name evidence="2" type="ORF">VZC37_09880</name>
</gene>
<dbReference type="Pfam" id="PF04965">
    <property type="entry name" value="GPW_gp25"/>
    <property type="match status" value="1"/>
</dbReference>
<dbReference type="Gene3D" id="3.10.450.40">
    <property type="match status" value="1"/>
</dbReference>
<protein>
    <submittedName>
        <fullName evidence="2">GPW/gp25 family protein</fullName>
    </submittedName>
</protein>
<comment type="caution">
    <text evidence="2">The sequence shown here is derived from an EMBL/GenBank/DDBJ whole genome shotgun (WGS) entry which is preliminary data.</text>
</comment>
<reference evidence="2 3" key="1">
    <citation type="submission" date="2024-01" db="EMBL/GenBank/DDBJ databases">
        <title>Draft genome sequence of Gordonia sp. LSe1-13.</title>
        <authorList>
            <person name="Suphannarot A."/>
            <person name="Mingma R."/>
        </authorList>
    </citation>
    <scope>NUCLEOTIDE SEQUENCE [LARGE SCALE GENOMIC DNA]</scope>
    <source>
        <strain evidence="2 3">LSe1-13</strain>
    </source>
</reference>
<sequence length="154" mass="16777">MDDRLPADFVGRGWAFPVRTGPTGTFALAAGGSDVEQAIEIILRTTPGERPMRPEFGCRINDHVFAPATSGTAASIARDVRTALEDWEPRIDVDDIRVDFDAADVGTFYIDVCYRIHGRNDRRNLVFPFYVIPDEPDGTGSPGAPAAPNMLGEP</sequence>
<evidence type="ECO:0000313" key="2">
    <source>
        <dbReference type="EMBL" id="MEE3850644.1"/>
    </source>
</evidence>
<organism evidence="2 3">
    <name type="scientific">Gordonia sesuvii</name>
    <dbReference type="NCBI Taxonomy" id="3116777"/>
    <lineage>
        <taxon>Bacteria</taxon>
        <taxon>Bacillati</taxon>
        <taxon>Actinomycetota</taxon>
        <taxon>Actinomycetes</taxon>
        <taxon>Mycobacteriales</taxon>
        <taxon>Gordoniaceae</taxon>
        <taxon>Gordonia</taxon>
    </lineage>
</organism>
<evidence type="ECO:0000259" key="1">
    <source>
        <dbReference type="Pfam" id="PF04965"/>
    </source>
</evidence>
<dbReference type="InterPro" id="IPR007048">
    <property type="entry name" value="IraD/Gp25-like"/>
</dbReference>
<accession>A0ABU7MC08</accession>
<evidence type="ECO:0000313" key="3">
    <source>
        <dbReference type="Proteomes" id="UP001347146"/>
    </source>
</evidence>
<dbReference type="RefSeq" id="WP_330432280.1">
    <property type="nucleotide sequence ID" value="NZ_JAZDUF010000002.1"/>
</dbReference>
<keyword evidence="3" id="KW-1185">Reference proteome</keyword>
<proteinExistence type="predicted"/>
<name>A0ABU7MC08_9ACTN</name>